<dbReference type="EMBL" id="CP025958">
    <property type="protein sequence ID" value="AWM40761.1"/>
    <property type="molecule type" value="Genomic_DNA"/>
</dbReference>
<dbReference type="Proteomes" id="UP000245802">
    <property type="component" value="Chromosome"/>
</dbReference>
<evidence type="ECO:0000256" key="1">
    <source>
        <dbReference type="SAM" id="SignalP"/>
    </source>
</evidence>
<evidence type="ECO:0000313" key="3">
    <source>
        <dbReference type="Proteomes" id="UP000245802"/>
    </source>
</evidence>
<evidence type="ECO:0000313" key="2">
    <source>
        <dbReference type="EMBL" id="AWM40761.1"/>
    </source>
</evidence>
<evidence type="ECO:0008006" key="4">
    <source>
        <dbReference type="Google" id="ProtNLM"/>
    </source>
</evidence>
<accession>A0A2Z3H7F0</accession>
<keyword evidence="3" id="KW-1185">Reference proteome</keyword>
<name>A0A2Z3H7F0_9BACT</name>
<dbReference type="AlphaFoldDB" id="A0A2Z3H7F0"/>
<feature type="chain" id="PRO_5016232645" description="Serine/threonine protein kinase" evidence="1">
    <location>
        <begin position="27"/>
        <end position="173"/>
    </location>
</feature>
<dbReference type="KEGG" id="gog:C1280_29760"/>
<gene>
    <name evidence="2" type="ORF">C1280_29760</name>
</gene>
<sequence length="173" mass="18446">MVQFTRRALGGALALAACVVSGCADAPEFVSTVDKFKVKFGIAPQTSDRVVGGTRSVTYKVETSDGARSVTVTELPVKGDEPPEFVPWVLNSAKGDLIRAAGGKEESSGSHVLAGKYAGREFSASITQPTRGAMRARIWVVGPRLYQVMVIGTDAYVQSDLANEFLNSFQLTE</sequence>
<dbReference type="PROSITE" id="PS51257">
    <property type="entry name" value="PROKAR_LIPOPROTEIN"/>
    <property type="match status" value="1"/>
</dbReference>
<dbReference type="RefSeq" id="WP_010039232.1">
    <property type="nucleotide sequence ID" value="NZ_CP025958.1"/>
</dbReference>
<proteinExistence type="predicted"/>
<feature type="signal peptide" evidence="1">
    <location>
        <begin position="1"/>
        <end position="26"/>
    </location>
</feature>
<keyword evidence="1" id="KW-0732">Signal</keyword>
<reference evidence="2 3" key="1">
    <citation type="submission" date="2018-01" db="EMBL/GenBank/DDBJ databases">
        <title>G. obscuriglobus.</title>
        <authorList>
            <person name="Franke J."/>
            <person name="Blomberg W."/>
            <person name="Selmecki A."/>
        </authorList>
    </citation>
    <scope>NUCLEOTIDE SEQUENCE [LARGE SCALE GENOMIC DNA]</scope>
    <source>
        <strain evidence="2 3">DSM 5831</strain>
    </source>
</reference>
<organism evidence="2 3">
    <name type="scientific">Gemmata obscuriglobus</name>
    <dbReference type="NCBI Taxonomy" id="114"/>
    <lineage>
        <taxon>Bacteria</taxon>
        <taxon>Pseudomonadati</taxon>
        <taxon>Planctomycetota</taxon>
        <taxon>Planctomycetia</taxon>
        <taxon>Gemmatales</taxon>
        <taxon>Gemmataceae</taxon>
        <taxon>Gemmata</taxon>
    </lineage>
</organism>
<protein>
    <recommendedName>
        <fullName evidence="4">Serine/threonine protein kinase</fullName>
    </recommendedName>
</protein>
<dbReference type="OrthoDB" id="281221at2"/>